<keyword evidence="1" id="KW-1133">Transmembrane helix</keyword>
<dbReference type="Proteomes" id="UP000273278">
    <property type="component" value="Chromosome"/>
</dbReference>
<gene>
    <name evidence="2" type="ORF">BKD89_06085</name>
</gene>
<feature type="transmembrane region" description="Helical" evidence="1">
    <location>
        <begin position="12"/>
        <end position="34"/>
    </location>
</feature>
<dbReference type="GeneID" id="41322014"/>
<evidence type="ECO:0000256" key="1">
    <source>
        <dbReference type="SAM" id="Phobius"/>
    </source>
</evidence>
<proteinExistence type="predicted"/>
<evidence type="ECO:0000313" key="3">
    <source>
        <dbReference type="Proteomes" id="UP000273278"/>
    </source>
</evidence>
<accession>A0A3G3IHQ7</accession>
<dbReference type="AlphaFoldDB" id="A0A3G3IHQ7"/>
<sequence>MNGGKEIDSKKVYMAALAVYVVFFIAFVAGYIMLKDGDSLAAGMSAFALLFLMISAGFAYYILVYLPKRREPEDVSDEAWEKR</sequence>
<feature type="transmembrane region" description="Helical" evidence="1">
    <location>
        <begin position="40"/>
        <end position="63"/>
    </location>
</feature>
<dbReference type="RefSeq" id="WP_015505124.1">
    <property type="nucleotide sequence ID" value="NZ_CAYARP010000003.1"/>
</dbReference>
<name>A0A3G3IHQ7_9ARCH</name>
<dbReference type="EMBL" id="CP017686">
    <property type="protein sequence ID" value="AYQ55365.1"/>
    <property type="molecule type" value="Genomic_DNA"/>
</dbReference>
<keyword evidence="1" id="KW-0812">Transmembrane</keyword>
<reference evidence="2 3" key="1">
    <citation type="submission" date="2016-10" db="EMBL/GenBank/DDBJ databases">
        <title>Complete genome of the TMA-utilizing, human hosted archaeon Methanomethylophilus alvus Gen. nov, sp. nov., strain Mx-05, derived from a pure culture.</title>
        <authorList>
            <person name="Brugere J.-F."/>
            <person name="Ben Hania W."/>
            <person name="Chaudhary P.P."/>
            <person name="Gaci N."/>
            <person name="Borrel G."/>
            <person name="Cao Van Tuat L."/>
            <person name="Fardeau M.-L."/>
            <person name="Harris H.M.B."/>
            <person name="O'Toole P.W."/>
            <person name="Ollivier B."/>
        </authorList>
    </citation>
    <scope>NUCLEOTIDE SEQUENCE [LARGE SCALE GENOMIC DNA]</scope>
    <source>
        <strain evidence="2 3">Mx-05</strain>
    </source>
</reference>
<evidence type="ECO:0000313" key="2">
    <source>
        <dbReference type="EMBL" id="AYQ55365.1"/>
    </source>
</evidence>
<keyword evidence="1" id="KW-0472">Membrane</keyword>
<protein>
    <submittedName>
        <fullName evidence="2">Uncharacterized protein</fullName>
    </submittedName>
</protein>
<organism evidence="2 3">
    <name type="scientific">Methanomethylophilus alvi</name>
    <dbReference type="NCBI Taxonomy" id="1291540"/>
    <lineage>
        <taxon>Archaea</taxon>
        <taxon>Methanobacteriati</taxon>
        <taxon>Thermoplasmatota</taxon>
        <taxon>Thermoplasmata</taxon>
        <taxon>Methanomassiliicoccales</taxon>
        <taxon>Methanomethylophilaceae</taxon>
        <taxon>Methanomethylophilus</taxon>
    </lineage>
</organism>